<name>A0A022QMH4_ERYGU</name>
<dbReference type="Pfam" id="PF03407">
    <property type="entry name" value="Nucleotid_trans"/>
    <property type="match status" value="1"/>
</dbReference>
<evidence type="ECO:0000313" key="3">
    <source>
        <dbReference type="Proteomes" id="UP000030748"/>
    </source>
</evidence>
<protein>
    <recommendedName>
        <fullName evidence="1">Nucleotide-diphospho-sugar transferase domain-containing protein</fullName>
    </recommendedName>
</protein>
<dbReference type="InterPro" id="IPR005069">
    <property type="entry name" value="Nucl-diP-sugar_transferase"/>
</dbReference>
<dbReference type="PANTHER" id="PTHR46038:SF58">
    <property type="entry name" value="GLYCOSYLTRANSFERASE"/>
    <property type="match status" value="1"/>
</dbReference>
<dbReference type="STRING" id="4155.A0A022QMH4"/>
<reference evidence="2 3" key="1">
    <citation type="journal article" date="2013" name="Proc. Natl. Acad. Sci. U.S.A.">
        <title>Fine-scale variation in meiotic recombination in Mimulus inferred from population shotgun sequencing.</title>
        <authorList>
            <person name="Hellsten U."/>
            <person name="Wright K.M."/>
            <person name="Jenkins J."/>
            <person name="Shu S."/>
            <person name="Yuan Y."/>
            <person name="Wessler S.R."/>
            <person name="Schmutz J."/>
            <person name="Willis J.H."/>
            <person name="Rokhsar D.S."/>
        </authorList>
    </citation>
    <scope>NUCLEOTIDE SEQUENCE [LARGE SCALE GENOMIC DNA]</scope>
    <source>
        <strain evidence="3">cv. DUN x IM62</strain>
    </source>
</reference>
<dbReference type="Proteomes" id="UP000030748">
    <property type="component" value="Unassembled WGS sequence"/>
</dbReference>
<accession>A0A022QMH4</accession>
<gene>
    <name evidence="2" type="ORF">MIMGU_mgv1a024088mg</name>
</gene>
<organism evidence="2 3">
    <name type="scientific">Erythranthe guttata</name>
    <name type="common">Yellow monkey flower</name>
    <name type="synonym">Mimulus guttatus</name>
    <dbReference type="NCBI Taxonomy" id="4155"/>
    <lineage>
        <taxon>Eukaryota</taxon>
        <taxon>Viridiplantae</taxon>
        <taxon>Streptophyta</taxon>
        <taxon>Embryophyta</taxon>
        <taxon>Tracheophyta</taxon>
        <taxon>Spermatophyta</taxon>
        <taxon>Magnoliopsida</taxon>
        <taxon>eudicotyledons</taxon>
        <taxon>Gunneridae</taxon>
        <taxon>Pentapetalae</taxon>
        <taxon>asterids</taxon>
        <taxon>lamiids</taxon>
        <taxon>Lamiales</taxon>
        <taxon>Phrymaceae</taxon>
        <taxon>Erythranthe</taxon>
    </lineage>
</organism>
<keyword evidence="3" id="KW-1185">Reference proteome</keyword>
<dbReference type="EMBL" id="KI631268">
    <property type="protein sequence ID" value="EYU29146.1"/>
    <property type="molecule type" value="Genomic_DNA"/>
</dbReference>
<dbReference type="eggNOG" id="ENOG502SEPF">
    <property type="taxonomic scope" value="Eukaryota"/>
</dbReference>
<evidence type="ECO:0000259" key="1">
    <source>
        <dbReference type="Pfam" id="PF03407"/>
    </source>
</evidence>
<sequence length="281" mass="32366">GNLENTLKRAAMEDNKTVIITTLNAAWTEPNSIFDLFLESFRIGNGTQYLLKHLVVVALDRKAYSRCMDANLHCFDLAGDGVDYSGQVYYMTSNYLKMVWRRTDFLRTVLQLGYNFVFSDADIMWLRDPFTRFYPDGDFQIACDNYNHNSTDLGNFPNAGFTYVKSNNRTIEFYKFWYNGIYYFPGKNEQYVLNMIKFSPFISEIGLDIRFLDTAYFGGFCEPAKDLDLVVTMHANCCVGLGKKIHDIKILIDDWKRYSGNNSSPVSWTVPIECGLKNSTN</sequence>
<dbReference type="InterPro" id="IPR044821">
    <property type="entry name" value="At1g28695/At4g15970-like"/>
</dbReference>
<dbReference type="AlphaFoldDB" id="A0A022QMH4"/>
<proteinExistence type="predicted"/>
<evidence type="ECO:0000313" key="2">
    <source>
        <dbReference type="EMBL" id="EYU29146.1"/>
    </source>
</evidence>
<dbReference type="PANTHER" id="PTHR46038">
    <property type="entry name" value="EXPRESSED PROTEIN-RELATED"/>
    <property type="match status" value="1"/>
</dbReference>
<feature type="domain" description="Nucleotide-diphospho-sugar transferase" evidence="1">
    <location>
        <begin position="50"/>
        <end position="247"/>
    </location>
</feature>
<feature type="non-terminal residue" evidence="2">
    <location>
        <position position="1"/>
    </location>
</feature>